<dbReference type="Proteomes" id="UP000700596">
    <property type="component" value="Unassembled WGS sequence"/>
</dbReference>
<dbReference type="SUPFAM" id="SSF103473">
    <property type="entry name" value="MFS general substrate transporter"/>
    <property type="match status" value="1"/>
</dbReference>
<dbReference type="OrthoDB" id="3797192at2759"/>
<dbReference type="InterPro" id="IPR036259">
    <property type="entry name" value="MFS_trans_sf"/>
</dbReference>
<protein>
    <submittedName>
        <fullName evidence="2">Major facilitator superfamily domain-containing protein</fullName>
    </submittedName>
</protein>
<feature type="transmembrane region" description="Helical" evidence="1">
    <location>
        <begin position="360"/>
        <end position="382"/>
    </location>
</feature>
<feature type="transmembrane region" description="Helical" evidence="1">
    <location>
        <begin position="232"/>
        <end position="255"/>
    </location>
</feature>
<evidence type="ECO:0000313" key="2">
    <source>
        <dbReference type="EMBL" id="KAH7135043.1"/>
    </source>
</evidence>
<keyword evidence="1" id="KW-0472">Membrane</keyword>
<feature type="transmembrane region" description="Helical" evidence="1">
    <location>
        <begin position="96"/>
        <end position="114"/>
    </location>
</feature>
<feature type="transmembrane region" description="Helical" evidence="1">
    <location>
        <begin position="186"/>
        <end position="204"/>
    </location>
</feature>
<proteinExistence type="predicted"/>
<name>A0A9P9ECE0_9PLEO</name>
<reference evidence="2" key="1">
    <citation type="journal article" date="2021" name="Nat. Commun.">
        <title>Genetic determinants of endophytism in the Arabidopsis root mycobiome.</title>
        <authorList>
            <person name="Mesny F."/>
            <person name="Miyauchi S."/>
            <person name="Thiergart T."/>
            <person name="Pickel B."/>
            <person name="Atanasova L."/>
            <person name="Karlsson M."/>
            <person name="Huettel B."/>
            <person name="Barry K.W."/>
            <person name="Haridas S."/>
            <person name="Chen C."/>
            <person name="Bauer D."/>
            <person name="Andreopoulos W."/>
            <person name="Pangilinan J."/>
            <person name="LaButti K."/>
            <person name="Riley R."/>
            <person name="Lipzen A."/>
            <person name="Clum A."/>
            <person name="Drula E."/>
            <person name="Henrissat B."/>
            <person name="Kohler A."/>
            <person name="Grigoriev I.V."/>
            <person name="Martin F.M."/>
            <person name="Hacquard S."/>
        </authorList>
    </citation>
    <scope>NUCLEOTIDE SEQUENCE</scope>
    <source>
        <strain evidence="2">MPI-CAGE-CH-0243</strain>
    </source>
</reference>
<dbReference type="EMBL" id="JAGMWT010000002">
    <property type="protein sequence ID" value="KAH7135043.1"/>
    <property type="molecule type" value="Genomic_DNA"/>
</dbReference>
<keyword evidence="1" id="KW-1133">Transmembrane helix</keyword>
<feature type="transmembrane region" description="Helical" evidence="1">
    <location>
        <begin position="120"/>
        <end position="144"/>
    </location>
</feature>
<accession>A0A9P9ECE0</accession>
<feature type="transmembrane region" description="Helical" evidence="1">
    <location>
        <begin position="21"/>
        <end position="46"/>
    </location>
</feature>
<gene>
    <name evidence="2" type="ORF">B0J11DRAFT_478467</name>
</gene>
<feature type="transmembrane region" description="Helical" evidence="1">
    <location>
        <begin position="267"/>
        <end position="285"/>
    </location>
</feature>
<feature type="transmembrane region" description="Helical" evidence="1">
    <location>
        <begin position="66"/>
        <end position="89"/>
    </location>
</feature>
<organism evidence="2 3">
    <name type="scientific">Dendryphion nanum</name>
    <dbReference type="NCBI Taxonomy" id="256645"/>
    <lineage>
        <taxon>Eukaryota</taxon>
        <taxon>Fungi</taxon>
        <taxon>Dikarya</taxon>
        <taxon>Ascomycota</taxon>
        <taxon>Pezizomycotina</taxon>
        <taxon>Dothideomycetes</taxon>
        <taxon>Pleosporomycetidae</taxon>
        <taxon>Pleosporales</taxon>
        <taxon>Torulaceae</taxon>
        <taxon>Dendryphion</taxon>
    </lineage>
</organism>
<feature type="transmembrane region" description="Helical" evidence="1">
    <location>
        <begin position="297"/>
        <end position="316"/>
    </location>
</feature>
<sequence>MVPPSSIESKHKSETSRRRTHIGQALVFFNVYGVPLSFGPYCEYYYNNNISLSKGNGQSTTLSLSQISVIPAAQLFGLFLAVLPSGLLYEYRIRRLAIWVAILGAAGCQGALLATERVELHALICGFQSFFLGCLGVVSTMCLATHYRNNVPLVSITCVSTGLIGAKVYTIVAYTYLANKQLKKAQYMNLGILAVSLFLGGFVIKPNDTYKMLSIVSRPCLSDMWNSKGMPLFITGFWLLYLGLFVWPTYMVLLISSAPRQTWPGEPTVALMVTYCIAFITAAIATSKYFCEGVGPVNTFIGAAVLAGGCYISPAWMPYLLVVWPSTVVYGAALGPIVVLSVKVLMVFSAGNKKSRLANVAVVLMMAGVFAAAGVVGAALLVERFELGFRWALLGTGVCMVVGGLCMGSARGIRVGKVWRIVI</sequence>
<dbReference type="Gene3D" id="1.20.1250.20">
    <property type="entry name" value="MFS general substrate transporter like domains"/>
    <property type="match status" value="1"/>
</dbReference>
<keyword evidence="1" id="KW-0812">Transmembrane</keyword>
<keyword evidence="3" id="KW-1185">Reference proteome</keyword>
<comment type="caution">
    <text evidence="2">The sequence shown here is derived from an EMBL/GenBank/DDBJ whole genome shotgun (WGS) entry which is preliminary data.</text>
</comment>
<evidence type="ECO:0000256" key="1">
    <source>
        <dbReference type="SAM" id="Phobius"/>
    </source>
</evidence>
<feature type="transmembrane region" description="Helical" evidence="1">
    <location>
        <begin position="151"/>
        <end position="174"/>
    </location>
</feature>
<dbReference type="AlphaFoldDB" id="A0A9P9ECE0"/>
<feature type="transmembrane region" description="Helical" evidence="1">
    <location>
        <begin position="388"/>
        <end position="410"/>
    </location>
</feature>
<evidence type="ECO:0000313" key="3">
    <source>
        <dbReference type="Proteomes" id="UP000700596"/>
    </source>
</evidence>
<feature type="transmembrane region" description="Helical" evidence="1">
    <location>
        <begin position="328"/>
        <end position="348"/>
    </location>
</feature>